<gene>
    <name evidence="1" type="ORF">EVAR_56863_1</name>
</gene>
<proteinExistence type="predicted"/>
<protein>
    <submittedName>
        <fullName evidence="1">Uncharacterized protein</fullName>
    </submittedName>
</protein>
<accession>A0A4C1YZH5</accession>
<name>A0A4C1YZH5_EUMVA</name>
<reference evidence="1 2" key="1">
    <citation type="journal article" date="2019" name="Commun. Biol.">
        <title>The bagworm genome reveals a unique fibroin gene that provides high tensile strength.</title>
        <authorList>
            <person name="Kono N."/>
            <person name="Nakamura H."/>
            <person name="Ohtoshi R."/>
            <person name="Tomita M."/>
            <person name="Numata K."/>
            <person name="Arakawa K."/>
        </authorList>
    </citation>
    <scope>NUCLEOTIDE SEQUENCE [LARGE SCALE GENOMIC DNA]</scope>
</reference>
<organism evidence="1 2">
    <name type="scientific">Eumeta variegata</name>
    <name type="common">Bagworm moth</name>
    <name type="synonym">Eumeta japonica</name>
    <dbReference type="NCBI Taxonomy" id="151549"/>
    <lineage>
        <taxon>Eukaryota</taxon>
        <taxon>Metazoa</taxon>
        <taxon>Ecdysozoa</taxon>
        <taxon>Arthropoda</taxon>
        <taxon>Hexapoda</taxon>
        <taxon>Insecta</taxon>
        <taxon>Pterygota</taxon>
        <taxon>Neoptera</taxon>
        <taxon>Endopterygota</taxon>
        <taxon>Lepidoptera</taxon>
        <taxon>Glossata</taxon>
        <taxon>Ditrysia</taxon>
        <taxon>Tineoidea</taxon>
        <taxon>Psychidae</taxon>
        <taxon>Oiketicinae</taxon>
        <taxon>Eumeta</taxon>
    </lineage>
</organism>
<dbReference type="EMBL" id="BGZK01001431">
    <property type="protein sequence ID" value="GBP79807.1"/>
    <property type="molecule type" value="Genomic_DNA"/>
</dbReference>
<keyword evidence="2" id="KW-1185">Reference proteome</keyword>
<dbReference type="AlphaFoldDB" id="A0A4C1YZH5"/>
<sequence>MVRLCKFCDRTSHYFFLRSNAPLFRRKEHATDLFRQLTAPAHPTVGSAGNTRTRNYFPRSGVPGHTLDILSTFVSELGRIIESSSKICQNTLRQNTIDRCGGGWKMSERRQTDCLRADRLYFAHAQTSKNGKCGPGCQFNPASEPRQLMMFSRQFSFERNSNRKNPEASTGRSERSEPFLGLFVDSSL</sequence>
<comment type="caution">
    <text evidence="1">The sequence shown here is derived from an EMBL/GenBank/DDBJ whole genome shotgun (WGS) entry which is preliminary data.</text>
</comment>
<evidence type="ECO:0000313" key="2">
    <source>
        <dbReference type="Proteomes" id="UP000299102"/>
    </source>
</evidence>
<evidence type="ECO:0000313" key="1">
    <source>
        <dbReference type="EMBL" id="GBP79807.1"/>
    </source>
</evidence>
<dbReference type="Proteomes" id="UP000299102">
    <property type="component" value="Unassembled WGS sequence"/>
</dbReference>